<evidence type="ECO:0000313" key="3">
    <source>
        <dbReference type="EMBL" id="CAL4789714.1"/>
    </source>
</evidence>
<dbReference type="EMBL" id="CAMXCT010003099">
    <property type="protein sequence ID" value="CAI4002402.1"/>
    <property type="molecule type" value="Genomic_DNA"/>
</dbReference>
<dbReference type="OrthoDB" id="206088at2759"/>
<accession>A0A9P1D4G0</accession>
<dbReference type="Proteomes" id="UP001152797">
    <property type="component" value="Unassembled WGS sequence"/>
</dbReference>
<evidence type="ECO:0000313" key="1">
    <source>
        <dbReference type="EMBL" id="CAI4002402.1"/>
    </source>
</evidence>
<evidence type="ECO:0000313" key="4">
    <source>
        <dbReference type="Proteomes" id="UP001152797"/>
    </source>
</evidence>
<dbReference type="AlphaFoldDB" id="A0A9P1D4G0"/>
<proteinExistence type="predicted"/>
<dbReference type="InterPro" id="IPR053173">
    <property type="entry name" value="SAM-binding_MTase"/>
</dbReference>
<gene>
    <name evidence="1" type="ORF">C1SCF055_LOCUS28357</name>
</gene>
<protein>
    <submittedName>
        <fullName evidence="3">DNA ligase</fullName>
    </submittedName>
</protein>
<dbReference type="EMBL" id="CAMXCT020003099">
    <property type="protein sequence ID" value="CAL1155777.1"/>
    <property type="molecule type" value="Genomic_DNA"/>
</dbReference>
<evidence type="ECO:0000313" key="2">
    <source>
        <dbReference type="EMBL" id="CAL1155777.1"/>
    </source>
</evidence>
<organism evidence="1">
    <name type="scientific">Cladocopium goreaui</name>
    <dbReference type="NCBI Taxonomy" id="2562237"/>
    <lineage>
        <taxon>Eukaryota</taxon>
        <taxon>Sar</taxon>
        <taxon>Alveolata</taxon>
        <taxon>Dinophyceae</taxon>
        <taxon>Suessiales</taxon>
        <taxon>Symbiodiniaceae</taxon>
        <taxon>Cladocopium</taxon>
    </lineage>
</organism>
<dbReference type="PANTHER" id="PTHR45128:SF1">
    <property type="entry name" value="S-ADENOSYLMETHIONINE-DEPENDENT METHYLTRANSFERASE RV2258C"/>
    <property type="match status" value="1"/>
</dbReference>
<keyword evidence="4" id="KW-1185">Reference proteome</keyword>
<reference evidence="2" key="2">
    <citation type="submission" date="2024-04" db="EMBL/GenBank/DDBJ databases">
        <authorList>
            <person name="Chen Y."/>
            <person name="Shah S."/>
            <person name="Dougan E. K."/>
            <person name="Thang M."/>
            <person name="Chan C."/>
        </authorList>
    </citation>
    <scope>NUCLEOTIDE SEQUENCE [LARGE SCALE GENOMIC DNA]</scope>
</reference>
<sequence>ADGIFVMVDIRAETGVAKNLGHPMAPFLYTVSLMHCMPQGMNDGGPGLGMMWGRQKALSMLQEAGFEVEVVEMEFDTFNDCYVCRPRA</sequence>
<dbReference type="PANTHER" id="PTHR45128">
    <property type="entry name" value="METHYLTRANSFERASE TYPE 11"/>
    <property type="match status" value="1"/>
</dbReference>
<feature type="non-terminal residue" evidence="1">
    <location>
        <position position="88"/>
    </location>
</feature>
<comment type="caution">
    <text evidence="1">The sequence shown here is derived from an EMBL/GenBank/DDBJ whole genome shotgun (WGS) entry which is preliminary data.</text>
</comment>
<name>A0A9P1D4G0_9DINO</name>
<keyword evidence="3" id="KW-0436">Ligase</keyword>
<dbReference type="GO" id="GO:0016874">
    <property type="term" value="F:ligase activity"/>
    <property type="evidence" value="ECO:0007669"/>
    <property type="project" value="UniProtKB-KW"/>
</dbReference>
<reference evidence="1" key="1">
    <citation type="submission" date="2022-10" db="EMBL/GenBank/DDBJ databases">
        <authorList>
            <person name="Chen Y."/>
            <person name="Dougan E. K."/>
            <person name="Chan C."/>
            <person name="Rhodes N."/>
            <person name="Thang M."/>
        </authorList>
    </citation>
    <scope>NUCLEOTIDE SEQUENCE</scope>
</reference>
<dbReference type="EMBL" id="CAMXCT030003099">
    <property type="protein sequence ID" value="CAL4789714.1"/>
    <property type="molecule type" value="Genomic_DNA"/>
</dbReference>